<evidence type="ECO:0000313" key="2">
    <source>
        <dbReference type="EMBL" id="ACV08672.1"/>
    </source>
</evidence>
<feature type="region of interest" description="Disordered" evidence="1">
    <location>
        <begin position="97"/>
        <end position="125"/>
    </location>
</feature>
<keyword evidence="3" id="KW-1185">Reference proteome</keyword>
<sequence>MSRLRSDYPVTHSRFFVLPAVVFCALLLGACGVRVETAPPTEPAPTSDEIARQAAVNDLLATAELAHAFADAPDISAQDKDDVLALSQALREHAHTLGGVYDSGLPEELRTPRAESSPTSGDGEPVTAAALVDRLTQSATRIRATLDLPTTPDSAQVYGSLSAWFLVQARDWASRSETPWQIPADFVESTPTDRMSALPRAQVLEWIVRDDSAAYGFEVAAAMRKPDARSLYEQRARHYRRSAHDLALAAAVDRTSEDPRAVRYDLPWTLTDDEPVPPVNEVRELAQSLAFDHGAFALSLLGEVDPKDRAIMLDVVVDDALAADRLGVDLGPFPFIVDPDQVGIIDGALSDS</sequence>
<dbReference type="HOGENOM" id="CLU_719040_0_0_11"/>
<dbReference type="AlphaFoldDB" id="C7R3D6"/>
<dbReference type="eggNOG" id="ENOG503330E">
    <property type="taxonomic scope" value="Bacteria"/>
</dbReference>
<accession>C7R3D6</accession>
<dbReference type="SUPFAM" id="SSF47240">
    <property type="entry name" value="Ferritin-like"/>
    <property type="match status" value="1"/>
</dbReference>
<reference evidence="2 3" key="1">
    <citation type="journal article" date="2009" name="Stand. Genomic Sci.">
        <title>Complete genome sequence of Jonesia denitrificans type strain (Prevot 55134).</title>
        <authorList>
            <person name="Pukall R."/>
            <person name="Gehrich-Schroter G."/>
            <person name="Lapidus A."/>
            <person name="Nolan M."/>
            <person name="Glavina Del Rio T."/>
            <person name="Lucas S."/>
            <person name="Chen F."/>
            <person name="Tice H."/>
            <person name="Pitluck S."/>
            <person name="Cheng J.F."/>
            <person name="Copeland A."/>
            <person name="Saunders E."/>
            <person name="Brettin T."/>
            <person name="Detter J.C."/>
            <person name="Bruce D."/>
            <person name="Goodwin L."/>
            <person name="Pati A."/>
            <person name="Ivanova N."/>
            <person name="Mavromatis K."/>
            <person name="Ovchinnikova G."/>
            <person name="Chen A."/>
            <person name="Palaniappan K."/>
            <person name="Land M."/>
            <person name="Hauser L."/>
            <person name="Chang Y.J."/>
            <person name="Jeffries C.D."/>
            <person name="Chain P."/>
            <person name="Goker M."/>
            <person name="Bristow J."/>
            <person name="Eisen J.A."/>
            <person name="Markowitz V."/>
            <person name="Hugenholtz P."/>
            <person name="Kyrpides N.C."/>
            <person name="Klenk H.P."/>
            <person name="Han C."/>
        </authorList>
    </citation>
    <scope>NUCLEOTIDE SEQUENCE [LARGE SCALE GENOMIC DNA]</scope>
    <source>
        <strain evidence="3">ATCC 14870 / DSM 20603 / BCRC 15368 / CIP 55.134 / JCM 11481 / NBRC 15587 / NCTC 10816 / Prevot 55134</strain>
    </source>
</reference>
<dbReference type="KEGG" id="jde:Jden_1016"/>
<dbReference type="Gene3D" id="1.20.1260.10">
    <property type="match status" value="1"/>
</dbReference>
<dbReference type="Proteomes" id="UP000000628">
    <property type="component" value="Chromosome"/>
</dbReference>
<dbReference type="InterPro" id="IPR012347">
    <property type="entry name" value="Ferritin-like"/>
</dbReference>
<organism evidence="2 3">
    <name type="scientific">Jonesia denitrificans (strain ATCC 14870 / DSM 20603 / BCRC 15368 / CIP 55.134 / JCM 11481 / NBRC 15587 / NCTC 10816 / Prevot 55134)</name>
    <name type="common">Listeria denitrificans</name>
    <dbReference type="NCBI Taxonomy" id="471856"/>
    <lineage>
        <taxon>Bacteria</taxon>
        <taxon>Bacillati</taxon>
        <taxon>Actinomycetota</taxon>
        <taxon>Actinomycetes</taxon>
        <taxon>Micrococcales</taxon>
        <taxon>Jonesiaceae</taxon>
        <taxon>Jonesia</taxon>
    </lineage>
</organism>
<dbReference type="PROSITE" id="PS51257">
    <property type="entry name" value="PROKAR_LIPOPROTEIN"/>
    <property type="match status" value="1"/>
</dbReference>
<protein>
    <submittedName>
        <fullName evidence="2">Uncharacterized protein</fullName>
    </submittedName>
</protein>
<dbReference type="OrthoDB" id="5147836at2"/>
<name>C7R3D6_JONDD</name>
<evidence type="ECO:0000256" key="1">
    <source>
        <dbReference type="SAM" id="MobiDB-lite"/>
    </source>
</evidence>
<dbReference type="InterPro" id="IPR009078">
    <property type="entry name" value="Ferritin-like_SF"/>
</dbReference>
<proteinExistence type="predicted"/>
<gene>
    <name evidence="2" type="ordered locus">Jden_1016</name>
</gene>
<dbReference type="EMBL" id="CP001706">
    <property type="protein sequence ID" value="ACV08672.1"/>
    <property type="molecule type" value="Genomic_DNA"/>
</dbReference>
<dbReference type="STRING" id="471856.Jden_1016"/>
<evidence type="ECO:0000313" key="3">
    <source>
        <dbReference type="Proteomes" id="UP000000628"/>
    </source>
</evidence>